<organism evidence="1 2">
    <name type="scientific">Desulfotruncus arcticus DSM 17038</name>
    <dbReference type="NCBI Taxonomy" id="1121424"/>
    <lineage>
        <taxon>Bacteria</taxon>
        <taxon>Bacillati</taxon>
        <taxon>Bacillota</taxon>
        <taxon>Clostridia</taxon>
        <taxon>Eubacteriales</taxon>
        <taxon>Desulfallaceae</taxon>
        <taxon>Desulfotruncus</taxon>
    </lineage>
</organism>
<dbReference type="STRING" id="341036.SAMN05660649_04864"/>
<proteinExistence type="predicted"/>
<dbReference type="Proteomes" id="UP000199337">
    <property type="component" value="Unassembled WGS sequence"/>
</dbReference>
<reference evidence="2" key="1">
    <citation type="submission" date="2016-10" db="EMBL/GenBank/DDBJ databases">
        <authorList>
            <person name="Varghese N."/>
            <person name="Submissions S."/>
        </authorList>
    </citation>
    <scope>NUCLEOTIDE SEQUENCE [LARGE SCALE GENOMIC DNA]</scope>
    <source>
        <strain evidence="2">DSM 17038</strain>
    </source>
</reference>
<dbReference type="EMBL" id="FOOX01000026">
    <property type="protein sequence ID" value="SFH35236.1"/>
    <property type="molecule type" value="Genomic_DNA"/>
</dbReference>
<dbReference type="AlphaFoldDB" id="A0A1I2ZCI7"/>
<sequence>MPLPVPIINIGYIKVNVVHSAAMINIGINLPMKTSSQHKTNRAAGDNYGDNNLVSNKEVSLVDNDLEDFQVKNI</sequence>
<evidence type="ECO:0000313" key="1">
    <source>
        <dbReference type="EMBL" id="SFH35236.1"/>
    </source>
</evidence>
<protein>
    <submittedName>
        <fullName evidence="1">Spore germination protein gerPA/gerPF</fullName>
    </submittedName>
</protein>
<evidence type="ECO:0000313" key="2">
    <source>
        <dbReference type="Proteomes" id="UP000199337"/>
    </source>
</evidence>
<dbReference type="RefSeq" id="WP_092475585.1">
    <property type="nucleotide sequence ID" value="NZ_FOOX01000026.1"/>
</dbReference>
<keyword evidence="2" id="KW-1185">Reference proteome</keyword>
<accession>A0A1I2ZCI7</accession>
<name>A0A1I2ZCI7_9FIRM</name>
<gene>
    <name evidence="1" type="ORF">SAMN05660649_04864</name>
</gene>